<feature type="chain" id="PRO_5032732186" evidence="1">
    <location>
        <begin position="24"/>
        <end position="85"/>
    </location>
</feature>
<evidence type="ECO:0000313" key="3">
    <source>
        <dbReference type="Proteomes" id="UP000636800"/>
    </source>
</evidence>
<evidence type="ECO:0000313" key="2">
    <source>
        <dbReference type="EMBL" id="KAG0481615.1"/>
    </source>
</evidence>
<feature type="signal peptide" evidence="1">
    <location>
        <begin position="1"/>
        <end position="23"/>
    </location>
</feature>
<keyword evidence="1" id="KW-0732">Signal</keyword>
<protein>
    <submittedName>
        <fullName evidence="2">Uncharacterized protein</fullName>
    </submittedName>
</protein>
<dbReference type="EMBL" id="JADCNL010000005">
    <property type="protein sequence ID" value="KAG0481615.1"/>
    <property type="molecule type" value="Genomic_DNA"/>
</dbReference>
<name>A0A835V2S2_VANPL</name>
<comment type="caution">
    <text evidence="2">The sequence shown here is derived from an EMBL/GenBank/DDBJ whole genome shotgun (WGS) entry which is preliminary data.</text>
</comment>
<accession>A0A835V2S2</accession>
<proteinExistence type="predicted"/>
<sequence length="85" mass="9531">MAHPLFLSSIAAAMLLSLDSWQGKPYDLLKEEKLRVALYVQKAALTFIGAANNFEYELPEEAREAGFYISPDELATIAREHDSKD</sequence>
<dbReference type="Proteomes" id="UP000636800">
    <property type="component" value="Chromosome 5"/>
</dbReference>
<gene>
    <name evidence="2" type="ORF">HPP92_012473</name>
</gene>
<evidence type="ECO:0000256" key="1">
    <source>
        <dbReference type="SAM" id="SignalP"/>
    </source>
</evidence>
<keyword evidence="3" id="KW-1185">Reference proteome</keyword>
<organism evidence="2 3">
    <name type="scientific">Vanilla planifolia</name>
    <name type="common">Vanilla</name>
    <dbReference type="NCBI Taxonomy" id="51239"/>
    <lineage>
        <taxon>Eukaryota</taxon>
        <taxon>Viridiplantae</taxon>
        <taxon>Streptophyta</taxon>
        <taxon>Embryophyta</taxon>
        <taxon>Tracheophyta</taxon>
        <taxon>Spermatophyta</taxon>
        <taxon>Magnoliopsida</taxon>
        <taxon>Liliopsida</taxon>
        <taxon>Asparagales</taxon>
        <taxon>Orchidaceae</taxon>
        <taxon>Vanilloideae</taxon>
        <taxon>Vanilleae</taxon>
        <taxon>Vanilla</taxon>
    </lineage>
</organism>
<dbReference type="AlphaFoldDB" id="A0A835V2S2"/>
<reference evidence="2 3" key="1">
    <citation type="journal article" date="2020" name="Nat. Food">
        <title>A phased Vanilla planifolia genome enables genetic improvement of flavour and production.</title>
        <authorList>
            <person name="Hasing T."/>
            <person name="Tang H."/>
            <person name="Brym M."/>
            <person name="Khazi F."/>
            <person name="Huang T."/>
            <person name="Chambers A.H."/>
        </authorList>
    </citation>
    <scope>NUCLEOTIDE SEQUENCE [LARGE SCALE GENOMIC DNA]</scope>
    <source>
        <tissue evidence="2">Leaf</tissue>
    </source>
</reference>